<organism evidence="2">
    <name type="scientific">Streptomyces haneummycinicus</name>
    <dbReference type="NCBI Taxonomy" id="3074435"/>
    <lineage>
        <taxon>Bacteria</taxon>
        <taxon>Bacillati</taxon>
        <taxon>Actinomycetota</taxon>
        <taxon>Actinomycetes</taxon>
        <taxon>Kitasatosporales</taxon>
        <taxon>Streptomycetaceae</taxon>
        <taxon>Streptomyces</taxon>
    </lineage>
</organism>
<sequence length="123" mass="12746">MSIRWMYAFIDRPASGAGRGGRVLDGSHGTRLPRPSGAHGEFATLVAEGADACAGMQRIMSGPGGAHPEEFGAVAAFWSALSQTAGGTGSVSSCSHRVSPPPTITTATQTPTPQRHTTRPRYP</sequence>
<evidence type="ECO:0000256" key="1">
    <source>
        <dbReference type="SAM" id="MobiDB-lite"/>
    </source>
</evidence>
<accession>A0AAT9HD31</accession>
<feature type="compositionally biased region" description="Polar residues" evidence="1">
    <location>
        <begin position="84"/>
        <end position="96"/>
    </location>
</feature>
<protein>
    <submittedName>
        <fullName evidence="2">Uncharacterized protein</fullName>
    </submittedName>
</protein>
<feature type="compositionally biased region" description="Low complexity" evidence="1">
    <location>
        <begin position="104"/>
        <end position="115"/>
    </location>
</feature>
<feature type="region of interest" description="Disordered" evidence="1">
    <location>
        <begin position="18"/>
        <end position="38"/>
    </location>
</feature>
<reference evidence="2" key="2">
    <citation type="submission" date="2024-07" db="EMBL/GenBank/DDBJ databases">
        <title>Streptomyces haneummycinica sp. nov., a new antibiotic-producing actinobacterium isolated from marine sediment.</title>
        <authorList>
            <person name="Uemura M."/>
            <person name="Hamada M."/>
            <person name="Hirano S."/>
            <person name="Kobayashi K."/>
            <person name="Ohshiro T."/>
            <person name="Kobayashi T."/>
            <person name="Terahara T."/>
        </authorList>
    </citation>
    <scope>NUCLEOTIDE SEQUENCE</scope>
    <source>
        <strain evidence="2">KM77-8</strain>
    </source>
</reference>
<proteinExistence type="predicted"/>
<dbReference type="AlphaFoldDB" id="A0AAT9HD31"/>
<reference evidence="2" key="1">
    <citation type="submission" date="2024-06" db="EMBL/GenBank/DDBJ databases">
        <authorList>
            <consortium name="consrtm"/>
            <person name="Uemura M."/>
            <person name="Terahara T."/>
        </authorList>
    </citation>
    <scope>NUCLEOTIDE SEQUENCE</scope>
    <source>
        <strain evidence="2">KM77-8</strain>
    </source>
</reference>
<feature type="region of interest" description="Disordered" evidence="1">
    <location>
        <begin position="84"/>
        <end position="123"/>
    </location>
</feature>
<dbReference type="EMBL" id="AP035768">
    <property type="protein sequence ID" value="BFO15215.1"/>
    <property type="molecule type" value="Genomic_DNA"/>
</dbReference>
<name>A0AAT9HD31_9ACTN</name>
<evidence type="ECO:0000313" key="2">
    <source>
        <dbReference type="EMBL" id="BFO15215.1"/>
    </source>
</evidence>
<gene>
    <name evidence="2" type="ORF">SHKM778_16030</name>
</gene>